<evidence type="ECO:0000259" key="2">
    <source>
        <dbReference type="Pfam" id="PF01930"/>
    </source>
</evidence>
<dbReference type="PANTHER" id="PTHR36531:SF2">
    <property type="entry name" value="CRISPR-ASSOCIATED EXONUCLEASE CAS4"/>
    <property type="match status" value="1"/>
</dbReference>
<proteinExistence type="predicted"/>
<accession>A0A075H2P1</accession>
<dbReference type="Pfam" id="PF01930">
    <property type="entry name" value="Cas_Cas4"/>
    <property type="match status" value="1"/>
</dbReference>
<dbReference type="InterPro" id="IPR022765">
    <property type="entry name" value="Dna2/Cas4_DUF83"/>
</dbReference>
<organism evidence="3">
    <name type="scientific">uncultured marine group II/III euryarchaeote KM3_37_C11</name>
    <dbReference type="NCBI Taxonomy" id="1456442"/>
    <lineage>
        <taxon>Archaea</taxon>
        <taxon>Methanobacteriati</taxon>
        <taxon>Methanobacteriota</taxon>
        <taxon>environmental samples</taxon>
    </lineage>
</organism>
<protein>
    <recommendedName>
        <fullName evidence="2">DUF83 domain-containing protein</fullName>
    </recommendedName>
</protein>
<reference evidence="3" key="1">
    <citation type="journal article" date="2014" name="Genome Biol. Evol.">
        <title>Pangenome evidence for extensive interdomain horizontal transfer affecting lineage core and shell genes in uncultured planktonic thaumarchaeota and euryarchaeota.</title>
        <authorList>
            <person name="Deschamps P."/>
            <person name="Zivanovic Y."/>
            <person name="Moreira D."/>
            <person name="Rodriguez-Valera F."/>
            <person name="Lopez-Garcia P."/>
        </authorList>
    </citation>
    <scope>NUCLEOTIDE SEQUENCE</scope>
</reference>
<name>A0A075H2P1_9EURY</name>
<feature type="domain" description="DUF83" evidence="2">
    <location>
        <begin position="18"/>
        <end position="105"/>
    </location>
</feature>
<dbReference type="Gene3D" id="3.90.320.10">
    <property type="match status" value="1"/>
</dbReference>
<dbReference type="InterPro" id="IPR011604">
    <property type="entry name" value="PDDEXK-like_dom_sf"/>
</dbReference>
<dbReference type="EMBL" id="KF900863">
    <property type="protein sequence ID" value="AIF09430.1"/>
    <property type="molecule type" value="Genomic_DNA"/>
</dbReference>
<sequence length="127" mass="14914">MYFPITHYEFKTTERIPKQPKQEHTMQLQSYFSMLSEAQQKEIKKLVIVYFSLSKIKTFEVEKRNMLGYLEARGTVLVNALKTSTPPPREESYLCNYCEFYDICFGKKKPTKKPKPQTQTSLEISGN</sequence>
<dbReference type="PANTHER" id="PTHR36531">
    <property type="entry name" value="CRISPR-ASSOCIATED EXONUCLEASE CAS4"/>
    <property type="match status" value="1"/>
</dbReference>
<dbReference type="AlphaFoldDB" id="A0A075H2P1"/>
<feature type="region of interest" description="Disordered" evidence="1">
    <location>
        <begin position="107"/>
        <end position="127"/>
    </location>
</feature>
<evidence type="ECO:0000256" key="1">
    <source>
        <dbReference type="SAM" id="MobiDB-lite"/>
    </source>
</evidence>
<dbReference type="InterPro" id="IPR051827">
    <property type="entry name" value="Cas4_exonuclease"/>
</dbReference>
<evidence type="ECO:0000313" key="3">
    <source>
        <dbReference type="EMBL" id="AIF09430.1"/>
    </source>
</evidence>